<dbReference type="SUPFAM" id="SSF82171">
    <property type="entry name" value="DPP6 N-terminal domain-like"/>
    <property type="match status" value="1"/>
</dbReference>
<keyword evidence="1" id="KW-0812">Transmembrane</keyword>
<keyword evidence="4" id="KW-1185">Reference proteome</keyword>
<dbReference type="AlphaFoldDB" id="A0AA35X8M8"/>
<sequence length="638" mass="70267">MAVTAVFLIICTFTLITCCYSQGPAGGRVNILSVNESVELFCMTDWKVFPVFSANLDINLRPPCPSCHPSYNYVIHDNQFIVPSTEIVTFFTFLPEKPFVYTQVVSTPNCEPLSIYESILSPSLLYLDCKDIENDGNYFLAQLERFPGRSGDNIWIFSTLSGFGSLEQAGTYVGVMAIDLVMMLYVHETQDYIELNGFLTGYIDILTKPSECTNIVRISATGNSGDRLLLECSTSETELVSVIHILDSVTSSTHLLTTSPYEICPIRFSEDGSVAAIFTEFNIIVIDLVSESYTNVTVNQSIYDGVVSQSTSSNTFYLVYSTIGGLHRLQLSLTTTKTKRTIQIWSESLFPNTGSICAREGCPLLYMVNQDLVLAAVDSKVALLSISGLERVAMDIQTQHPPLRFVFQTVNNSVCGLTPSVCSLSSLEVTIVPSLEARIPLQHGNVKEQGNPIKQTTAAAIGVAATIVTLMVTVILTAILLVAARKKKWLYSGGTAFTRYKRSSDRVELISCGLESASGESMDSGMIQLSRCSTDSCIIDDDECATDESKCELLTTTEDVEPSKPNETVTENKETNFAEQKDGGLYRATLEVERDKHNETSMSSCDHLQIHAQEEQHNDAGGKLFVHGYYLSRQHAYL</sequence>
<keyword evidence="1" id="KW-1133">Transmembrane helix</keyword>
<feature type="transmembrane region" description="Helical" evidence="1">
    <location>
        <begin position="458"/>
        <end position="483"/>
    </location>
</feature>
<evidence type="ECO:0000313" key="4">
    <source>
        <dbReference type="Proteomes" id="UP001174909"/>
    </source>
</evidence>
<organism evidence="3 4">
    <name type="scientific">Geodia barretti</name>
    <name type="common">Barrett's horny sponge</name>
    <dbReference type="NCBI Taxonomy" id="519541"/>
    <lineage>
        <taxon>Eukaryota</taxon>
        <taxon>Metazoa</taxon>
        <taxon>Porifera</taxon>
        <taxon>Demospongiae</taxon>
        <taxon>Heteroscleromorpha</taxon>
        <taxon>Tetractinellida</taxon>
        <taxon>Astrophorina</taxon>
        <taxon>Geodiidae</taxon>
        <taxon>Geodia</taxon>
    </lineage>
</organism>
<feature type="chain" id="PRO_5041355889" evidence="2">
    <location>
        <begin position="22"/>
        <end position="638"/>
    </location>
</feature>
<keyword evidence="1" id="KW-0472">Membrane</keyword>
<feature type="signal peptide" evidence="2">
    <location>
        <begin position="1"/>
        <end position="21"/>
    </location>
</feature>
<protein>
    <submittedName>
        <fullName evidence="3">Uncharacterized protein</fullName>
    </submittedName>
</protein>
<dbReference type="Proteomes" id="UP001174909">
    <property type="component" value="Unassembled WGS sequence"/>
</dbReference>
<reference evidence="3" key="1">
    <citation type="submission" date="2023-03" db="EMBL/GenBank/DDBJ databases">
        <authorList>
            <person name="Steffen K."/>
            <person name="Cardenas P."/>
        </authorList>
    </citation>
    <scope>NUCLEOTIDE SEQUENCE</scope>
</reference>
<name>A0AA35X8M8_GEOBA</name>
<accession>A0AA35X8M8</accession>
<evidence type="ECO:0000256" key="1">
    <source>
        <dbReference type="SAM" id="Phobius"/>
    </source>
</evidence>
<proteinExistence type="predicted"/>
<gene>
    <name evidence="3" type="ORF">GBAR_LOCUS26673</name>
</gene>
<comment type="caution">
    <text evidence="3">The sequence shown here is derived from an EMBL/GenBank/DDBJ whole genome shotgun (WGS) entry which is preliminary data.</text>
</comment>
<evidence type="ECO:0000256" key="2">
    <source>
        <dbReference type="SAM" id="SignalP"/>
    </source>
</evidence>
<dbReference type="EMBL" id="CASHTH010003722">
    <property type="protein sequence ID" value="CAI8048324.1"/>
    <property type="molecule type" value="Genomic_DNA"/>
</dbReference>
<evidence type="ECO:0000313" key="3">
    <source>
        <dbReference type="EMBL" id="CAI8048324.1"/>
    </source>
</evidence>
<keyword evidence="2" id="KW-0732">Signal</keyword>